<dbReference type="RefSeq" id="WP_047976477.1">
    <property type="nucleotide sequence ID" value="NZ_JWIZ01000022.1"/>
</dbReference>
<accession>A0A0J5P7V9</accession>
<dbReference type="PANTHER" id="PTHR34606">
    <property type="entry name" value="BON DOMAIN-CONTAINING PROTEIN"/>
    <property type="match status" value="1"/>
</dbReference>
<dbReference type="Proteomes" id="UP000036270">
    <property type="component" value="Unassembled WGS sequence"/>
</dbReference>
<dbReference type="InterPro" id="IPR051686">
    <property type="entry name" value="Lipoprotein_DolP"/>
</dbReference>
<dbReference type="Gene3D" id="3.30.1340.30">
    <property type="match status" value="1"/>
</dbReference>
<evidence type="ECO:0000313" key="5">
    <source>
        <dbReference type="Proteomes" id="UP000036270"/>
    </source>
</evidence>
<reference evidence="4 5" key="1">
    <citation type="submission" date="2014-12" db="EMBL/GenBank/DDBJ databases">
        <title>Reclassification of Actinobacillus muris as Muribacter muris.</title>
        <authorList>
            <person name="Christensen H."/>
            <person name="Nicklas W."/>
            <person name="Bisgaard M."/>
        </authorList>
    </citation>
    <scope>NUCLEOTIDE SEQUENCE [LARGE SCALE GENOMIC DNA]</scope>
    <source>
        <strain evidence="4 5">Ackerman80-443D</strain>
    </source>
</reference>
<proteinExistence type="predicted"/>
<feature type="chain" id="PRO_5005262737" evidence="2">
    <location>
        <begin position="29"/>
        <end position="196"/>
    </location>
</feature>
<keyword evidence="1 2" id="KW-0732">Signal</keyword>
<organism evidence="4 5">
    <name type="scientific">Muribacter muris</name>
    <dbReference type="NCBI Taxonomy" id="67855"/>
    <lineage>
        <taxon>Bacteria</taxon>
        <taxon>Pseudomonadati</taxon>
        <taxon>Pseudomonadota</taxon>
        <taxon>Gammaproteobacteria</taxon>
        <taxon>Pasteurellales</taxon>
        <taxon>Pasteurellaceae</taxon>
        <taxon>Muribacter</taxon>
    </lineage>
</organism>
<dbReference type="EMBL" id="JWIZ01000022">
    <property type="protein sequence ID" value="KMK51850.1"/>
    <property type="molecule type" value="Genomic_DNA"/>
</dbReference>
<feature type="signal peptide" evidence="2">
    <location>
        <begin position="1"/>
        <end position="28"/>
    </location>
</feature>
<dbReference type="STRING" id="67855.RO21_03845"/>
<dbReference type="AlphaFoldDB" id="A0A0J5P7V9"/>
<dbReference type="PATRIC" id="fig|67855.3.peg.627"/>
<dbReference type="InterPro" id="IPR007055">
    <property type="entry name" value="BON_dom"/>
</dbReference>
<name>A0A0J5P7V9_9PAST</name>
<evidence type="ECO:0000259" key="3">
    <source>
        <dbReference type="PROSITE" id="PS50914"/>
    </source>
</evidence>
<dbReference type="PROSITE" id="PS50914">
    <property type="entry name" value="BON"/>
    <property type="match status" value="2"/>
</dbReference>
<dbReference type="Pfam" id="PF04972">
    <property type="entry name" value="BON"/>
    <property type="match status" value="2"/>
</dbReference>
<evidence type="ECO:0000313" key="4">
    <source>
        <dbReference type="EMBL" id="KMK51850.1"/>
    </source>
</evidence>
<keyword evidence="5" id="KW-1185">Reference proteome</keyword>
<feature type="domain" description="BON" evidence="3">
    <location>
        <begin position="129"/>
        <end position="196"/>
    </location>
</feature>
<sequence>MSSRLKHFTLIGTLTLSCLFLQGCLATAVVGGAAVAAKVATDPRTAGRQLDDETLEEKVAYQLNKDDQIKEEARINVVSYNGKVLLIGQAPTEMAKETAKSIAAGVEGVSTVYNEIRIGQKIGIGQISQDSWITTKVKSQLLVNSQVKTTEVKVITENGEVFLMGNLSNTQANATAEVARNVRGVNKVVKVITYVQ</sequence>
<dbReference type="SMART" id="SM00749">
    <property type="entry name" value="BON"/>
    <property type="match status" value="2"/>
</dbReference>
<dbReference type="PROSITE" id="PS51257">
    <property type="entry name" value="PROKAR_LIPOPROTEIN"/>
    <property type="match status" value="1"/>
</dbReference>
<dbReference type="PANTHER" id="PTHR34606:SF4">
    <property type="entry name" value="OUTER MEMBRANE LIPOPROTEIN DOLP"/>
    <property type="match status" value="1"/>
</dbReference>
<evidence type="ECO:0000256" key="1">
    <source>
        <dbReference type="ARBA" id="ARBA00022729"/>
    </source>
</evidence>
<dbReference type="InterPro" id="IPR014004">
    <property type="entry name" value="Transpt-assoc_nodulatn_dom_bac"/>
</dbReference>
<feature type="domain" description="BON" evidence="3">
    <location>
        <begin position="51"/>
        <end position="120"/>
    </location>
</feature>
<dbReference type="NCBIfam" id="NF008247">
    <property type="entry name" value="PRK11023.1"/>
    <property type="match status" value="1"/>
</dbReference>
<protein>
    <submittedName>
        <fullName evidence="4">Hemolysin</fullName>
    </submittedName>
</protein>
<gene>
    <name evidence="4" type="ORF">RO21_03845</name>
</gene>
<comment type="caution">
    <text evidence="4">The sequence shown here is derived from an EMBL/GenBank/DDBJ whole genome shotgun (WGS) entry which is preliminary data.</text>
</comment>
<evidence type="ECO:0000256" key="2">
    <source>
        <dbReference type="SAM" id="SignalP"/>
    </source>
</evidence>